<keyword evidence="3" id="KW-0436">Ligase</keyword>
<dbReference type="GO" id="GO:0005524">
    <property type="term" value="F:ATP binding"/>
    <property type="evidence" value="ECO:0007669"/>
    <property type="project" value="UniProtKB-UniRule"/>
</dbReference>
<organism evidence="3 4">
    <name type="scientific">Halorientalis brevis</name>
    <dbReference type="NCBI Taxonomy" id="1126241"/>
    <lineage>
        <taxon>Archaea</taxon>
        <taxon>Methanobacteriati</taxon>
        <taxon>Methanobacteriota</taxon>
        <taxon>Stenosarchaea group</taxon>
        <taxon>Halobacteria</taxon>
        <taxon>Halobacteriales</taxon>
        <taxon>Haloarculaceae</taxon>
        <taxon>Halorientalis</taxon>
    </lineage>
</organism>
<keyword evidence="1" id="KW-0067">ATP-binding</keyword>
<name>A0ABD6CEJ8_9EURY</name>
<dbReference type="InterPro" id="IPR011761">
    <property type="entry name" value="ATP-grasp"/>
</dbReference>
<dbReference type="GO" id="GO:0016874">
    <property type="term" value="F:ligase activity"/>
    <property type="evidence" value="ECO:0007669"/>
    <property type="project" value="UniProtKB-KW"/>
</dbReference>
<dbReference type="PANTHER" id="PTHR21621:SF0">
    <property type="entry name" value="BETA-CITRYLGLUTAMATE SYNTHASE B-RELATED"/>
    <property type="match status" value="1"/>
</dbReference>
<reference evidence="3 4" key="1">
    <citation type="journal article" date="2019" name="Int. J. Syst. Evol. Microbiol.">
        <title>The Global Catalogue of Microorganisms (GCM) 10K type strain sequencing project: providing services to taxonomists for standard genome sequencing and annotation.</title>
        <authorList>
            <consortium name="The Broad Institute Genomics Platform"/>
            <consortium name="The Broad Institute Genome Sequencing Center for Infectious Disease"/>
            <person name="Wu L."/>
            <person name="Ma J."/>
        </authorList>
    </citation>
    <scope>NUCLEOTIDE SEQUENCE [LARGE SCALE GENOMIC DNA]</scope>
    <source>
        <strain evidence="3 4">CGMCC 1.12125</strain>
    </source>
</reference>
<dbReference type="SUPFAM" id="SSF56059">
    <property type="entry name" value="Glutathione synthetase ATP-binding domain-like"/>
    <property type="match status" value="1"/>
</dbReference>
<dbReference type="EMBL" id="JBHUDJ010000006">
    <property type="protein sequence ID" value="MFD1587828.1"/>
    <property type="molecule type" value="Genomic_DNA"/>
</dbReference>
<dbReference type="Gene3D" id="3.30.1490.20">
    <property type="entry name" value="ATP-grasp fold, A domain"/>
    <property type="match status" value="1"/>
</dbReference>
<protein>
    <submittedName>
        <fullName evidence="3">RimK family alpha-L-glutamate ligase</fullName>
    </submittedName>
</protein>
<dbReference type="InterPro" id="IPR013815">
    <property type="entry name" value="ATP_grasp_subdomain_1"/>
</dbReference>
<dbReference type="Gene3D" id="3.40.50.20">
    <property type="match status" value="1"/>
</dbReference>
<keyword evidence="4" id="KW-1185">Reference proteome</keyword>
<dbReference type="Proteomes" id="UP001597119">
    <property type="component" value="Unassembled WGS sequence"/>
</dbReference>
<evidence type="ECO:0000313" key="3">
    <source>
        <dbReference type="EMBL" id="MFD1587828.1"/>
    </source>
</evidence>
<feature type="domain" description="ATP-grasp" evidence="2">
    <location>
        <begin position="90"/>
        <end position="288"/>
    </location>
</feature>
<dbReference type="PROSITE" id="PS50975">
    <property type="entry name" value="ATP_GRASP"/>
    <property type="match status" value="1"/>
</dbReference>
<dbReference type="Pfam" id="PF08443">
    <property type="entry name" value="RimK"/>
    <property type="match status" value="1"/>
</dbReference>
<proteinExistence type="predicted"/>
<dbReference type="AlphaFoldDB" id="A0ABD6CEJ8"/>
<dbReference type="PANTHER" id="PTHR21621">
    <property type="entry name" value="RIBOSOMAL PROTEIN S6 MODIFICATION PROTEIN"/>
    <property type="match status" value="1"/>
</dbReference>
<evidence type="ECO:0000259" key="2">
    <source>
        <dbReference type="PROSITE" id="PS50975"/>
    </source>
</evidence>
<evidence type="ECO:0000256" key="1">
    <source>
        <dbReference type="PROSITE-ProRule" id="PRU00409"/>
    </source>
</evidence>
<comment type="caution">
    <text evidence="3">The sequence shown here is derived from an EMBL/GenBank/DDBJ whole genome shotgun (WGS) entry which is preliminary data.</text>
</comment>
<dbReference type="Gene3D" id="3.30.470.20">
    <property type="entry name" value="ATP-grasp fold, B domain"/>
    <property type="match status" value="1"/>
</dbReference>
<gene>
    <name evidence="3" type="ORF">ACFR9U_12620</name>
</gene>
<evidence type="ECO:0000313" key="4">
    <source>
        <dbReference type="Proteomes" id="UP001597119"/>
    </source>
</evidence>
<accession>A0ABD6CEJ8</accession>
<dbReference type="InterPro" id="IPR013651">
    <property type="entry name" value="ATP-grasp_RimK-type"/>
</dbReference>
<keyword evidence="1" id="KW-0547">Nucleotide-binding</keyword>
<sequence>MLRLAVATDAETYERMQAPLADRGIRVEYVRTNERTIPLGDPGEEWAGFDVGFVYPSRIMEGAVADALLDVPWVNDREAILTSRNKAGVIAELGQAGIPVPETVVVSNPVEQADLVAAFERFDPPVVVKPNSATRGVGVAKATDLDSFLGIIDYLDLVHDYRATGDRSFLVQEFLPDAQDYRVMVVDGEYVGAVERRLPPDAFDAGQWKHNVHRGAEATGVDLPQELRVLAERTAETLDVPWLGVDLLVTDDGAVVNETNARPTIDSETKYEDGFWDDVAGLIRRTAE</sequence>
<dbReference type="RefSeq" id="WP_247380588.1">
    <property type="nucleotide sequence ID" value="NZ_JALLGV010000008.1"/>
</dbReference>